<feature type="coiled-coil region" evidence="7">
    <location>
        <begin position="2113"/>
        <end position="2214"/>
    </location>
</feature>
<keyword evidence="4" id="KW-0479">Metal-binding</keyword>
<gene>
    <name evidence="10" type="ORF">FQN60_008623</name>
</gene>
<feature type="region of interest" description="Disordered" evidence="8">
    <location>
        <begin position="308"/>
        <end position="336"/>
    </location>
</feature>
<comment type="caution">
    <text evidence="10">The sequence shown here is derived from an EMBL/GenBank/DDBJ whole genome shotgun (WGS) entry which is preliminary data.</text>
</comment>
<evidence type="ECO:0000256" key="6">
    <source>
        <dbReference type="ARBA" id="ARBA00023212"/>
    </source>
</evidence>
<keyword evidence="2" id="KW-0963">Cytoplasm</keyword>
<feature type="region of interest" description="Disordered" evidence="8">
    <location>
        <begin position="2228"/>
        <end position="2253"/>
    </location>
</feature>
<feature type="domain" description="EF-hand" evidence="9">
    <location>
        <begin position="63"/>
        <end position="98"/>
    </location>
</feature>
<sequence length="2389" mass="275444">MSVGKCRIKRCQGSAETKPIFCCYWFTFDTAVQNGAHPADMTPLQGIGRVLSCGMGDTQEQDQYEERLKEVFNSFDASGSGSLCPEELSDLCQSLHLDDATPALLHILLQSQDRLTARVDFDQFKNALILVLSSTLEPPQAEPETLSKPDSPEIQPKFVKGSKRYGRRSTPEFVEPMSDFCEVTNENPVEVEEDLEDNYDSAVPRKRERWNANESSTEEYEAEGQMHLWNPDEPSTPRKAIFPLSTCLEERLREACDELEISWDGCAGHTQLLALCEHLGLEINLDVLQSLTGDGVMNVQEFVSRVVNHNKPPTPSASTPYRQLKRHHSTQPFDDGGRRIATTFALTSTIGMRLFSTLDDGTGFTPVECILDAWLEEGIENSLEILQALNFSLDGKLSLGDLTMALENELLVTKNGIHQAALASFKAEIRYLLERVDRELREKEKLQSDLEKAEKLKTQLATEVDERHSAIEHMNNLSLRKLEQDHKEKLAAVRSELTKEMDQIQQQASLQRKELESEVEKIREDESFLRDHLSISVKENRRLEMELLDITEKLVETQSQNAKLQTSLDNVMKEKFGDLDPGSADFLLQEERIKELRSSYEAQCRELQDRIDEMQSELREFHGLGRVHQPCQKPLSEELESKSPGMESDPGIGCEEVQPFSMSLEAEMMLEQLKEQHLQEMEDLQNQLESKISEFEKMIGEQRATHEEQLAALALQYQQEVEALRGEMVGIQSRGQELQNQLEQAELERTSLEQKQAQEREELENRQEEEVGALRQKLLEAHTCTADLEEQLKTLEALQTETDGHLVDEMDALRKQHAGEIKKLGDEHAELSEARLEEERKKLREEQAELEKRLLDSWEREKELLQQSHEAELKARLEEAKARFEEERDEIVQRLTEQWQEERAQLDEQNNETLHVALEEEISRLAREQEEKEGELREQWESERGQLQVRQEQALLDRILQERLQMQEKFEQREMKLKEEWERERLQLEEDYEGMLQDRLNEEKEQRETEKEEEEKRVKRLMAEERDRLEENHCEAMKDLTDKHTRERDALSSMLDKLREDIAHERRETEMSFTQRIKEVESRFSGDQESVAQRLQTNVLKLEQHYQIKLKALSERLGEQELSWEAQMQEALANAEDQRRMMEEAKEQEMESLDQEWTKRQHELESLHQEEMEELVLKNQRLQNELDDFISVAQTKELALSKQLNDLHNRLQGSLDTKDELLAQSEKKALETELLLNQMVADFKQEREELLCNNSELEAKYTEMLSISERQITERIELLTERDDFKMKIEELETLLRQAAVDFEFERRELQEHTSILVETLEDNQENDREELIAERDALKIRMEALEMELRSVLSFVEKAKEEEIKELNDKNTSMEEGSTFFSEEQETCLTPPKSSLNNAVLGYSSNQEVYSLSPFLVEQGFDVETLTAAPDAVDGGPDNIKNIDKEYDENMHATSEAQGDNTAEFNEVFAVPVDYQIGDSSPEKGEGDPHVGCCSVEIGHEHPGVMSCDVRYPDSPVPYTDNSSVNCNNKAVFPEMRCEVASSPEASEGGDAEEVATDCETKVAPESCEKESKPQDVQTLQNESTYHEDVPCHETVVYPSVLADTGDPDERPLVDAEVGCLQNNSHDRIQEVELVSDSDSEQLTDEMKDVCTCDCLESLDEDADWGCSPPKLQALYYTATEENILLHEKISLLQQKTEILENLLAHNTEKLKTGNQILEENHSLKVKVLLLMEHVKELEVKALKMTAVQIRYEDCMCENNKLKEQNSELEKRVWSLESRMNIFYDFQDRQITLVDEISRIRGENRKLSELFSELEREGEILSALHPDAEQSESPTEESLLDKVPAFADLKGSCEEFEKQNTKLRRAITELQDESHSLNETTLSHRSEASRLAEENVILKQKIAALKEEDISELRLQSQQFEDKNVTLSEKNAQNISDMENLRQQLAELMKENERREVYTAEEKNKLAACVSSLEAELTKALEDTVQLEQRNTQLSLQLAGLREKAVKVDSMESQLSHLMEEGVSTDKKTQGLCNQLARSQERIKMMDDTLQALNHQSVRLKSDLHVLQQEGDSLKLEVSVLHKQLQNVNDKNHILEMALHSSGLQSQSKKLYRDKMSRLVDQEQQLLRQENERLQAEVRQLDATMLSLKQHKPQSQSALVKALEQENASLKQELEAQKELTKGREAGQGHAELEGLQHENEALRAQMARLSTQLLETFQVQLVGLLPPSPHRMPRGQHRGEDPDNMQGPMPEQRAAHADSYRRIVFCNALVPFIIVRDRDERERKMKNMAERMREIELSLHNVKLLLKEKVVQLKDQLHKNSKADVLISDLYEENTQLMKALERTEQRQKMAEKKNYLLEEKISSLNKIVRDLNPSPLPPLPYHYKYT</sequence>
<accession>A0A5J5CMC6</accession>
<feature type="coiled-coil region" evidence="7">
    <location>
        <begin position="1847"/>
        <end position="2071"/>
    </location>
</feature>
<dbReference type="SUPFAM" id="SSF47473">
    <property type="entry name" value="EF-hand"/>
    <property type="match status" value="1"/>
</dbReference>
<dbReference type="GO" id="GO:0034454">
    <property type="term" value="P:microtubule anchoring at centrosome"/>
    <property type="evidence" value="ECO:0007669"/>
    <property type="project" value="TreeGrafter"/>
</dbReference>
<evidence type="ECO:0000256" key="1">
    <source>
        <dbReference type="ARBA" id="ARBA00004300"/>
    </source>
</evidence>
<feature type="region of interest" description="Disordered" evidence="8">
    <location>
        <begin position="749"/>
        <end position="768"/>
    </location>
</feature>
<dbReference type="EMBL" id="VOFY01000020">
    <property type="protein sequence ID" value="KAA8581883.1"/>
    <property type="molecule type" value="Genomic_DNA"/>
</dbReference>
<dbReference type="SMART" id="SM00054">
    <property type="entry name" value="EFh"/>
    <property type="match status" value="1"/>
</dbReference>
<dbReference type="Proteomes" id="UP000327493">
    <property type="component" value="Chromosome 20"/>
</dbReference>
<dbReference type="Gene3D" id="1.10.238.10">
    <property type="entry name" value="EF-hand"/>
    <property type="match status" value="1"/>
</dbReference>
<evidence type="ECO:0000256" key="2">
    <source>
        <dbReference type="ARBA" id="ARBA00022490"/>
    </source>
</evidence>
<proteinExistence type="predicted"/>
<feature type="coiled-coil region" evidence="7">
    <location>
        <begin position="1753"/>
        <end position="1818"/>
    </location>
</feature>
<keyword evidence="6" id="KW-0206">Cytoskeleton</keyword>
<dbReference type="InterPro" id="IPR018247">
    <property type="entry name" value="EF_Hand_1_Ca_BS"/>
</dbReference>
<dbReference type="InterPro" id="IPR002048">
    <property type="entry name" value="EF_hand_dom"/>
</dbReference>
<feature type="region of interest" description="Disordered" evidence="8">
    <location>
        <begin position="998"/>
        <end position="1017"/>
    </location>
</feature>
<evidence type="ECO:0000256" key="7">
    <source>
        <dbReference type="SAM" id="Coils"/>
    </source>
</evidence>
<feature type="coiled-coil region" evidence="7">
    <location>
        <begin position="487"/>
        <end position="624"/>
    </location>
</feature>
<dbReference type="GO" id="GO:0097539">
    <property type="term" value="C:ciliary transition fiber"/>
    <property type="evidence" value="ECO:0007669"/>
    <property type="project" value="TreeGrafter"/>
</dbReference>
<evidence type="ECO:0000256" key="8">
    <source>
        <dbReference type="SAM" id="MobiDB-lite"/>
    </source>
</evidence>
<feature type="coiled-coil region" evidence="7">
    <location>
        <begin position="1125"/>
        <end position="1192"/>
    </location>
</feature>
<feature type="coiled-coil region" evidence="7">
    <location>
        <begin position="2329"/>
        <end position="2363"/>
    </location>
</feature>
<dbReference type="GO" id="GO:0000242">
    <property type="term" value="C:pericentriolar material"/>
    <property type="evidence" value="ECO:0007669"/>
    <property type="project" value="TreeGrafter"/>
</dbReference>
<evidence type="ECO:0000313" key="11">
    <source>
        <dbReference type="Proteomes" id="UP000327493"/>
    </source>
</evidence>
<evidence type="ECO:0000256" key="5">
    <source>
        <dbReference type="ARBA" id="ARBA00022837"/>
    </source>
</evidence>
<evidence type="ECO:0000259" key="9">
    <source>
        <dbReference type="PROSITE" id="PS50222"/>
    </source>
</evidence>
<dbReference type="PANTHER" id="PTHR18905:SF11">
    <property type="entry name" value="NINEIN"/>
    <property type="match status" value="1"/>
</dbReference>
<feature type="coiled-coil region" evidence="7">
    <location>
        <begin position="429"/>
        <end position="463"/>
    </location>
</feature>
<dbReference type="InterPro" id="IPR011992">
    <property type="entry name" value="EF-hand-dom_pair"/>
</dbReference>
<feature type="compositionally biased region" description="Basic and acidic residues" evidence="8">
    <location>
        <begin position="999"/>
        <end position="1017"/>
    </location>
</feature>
<keyword evidence="5" id="KW-0106">Calcium</keyword>
<name>A0A5J5CMC6_9PERO</name>
<dbReference type="GO" id="GO:0005814">
    <property type="term" value="C:centriole"/>
    <property type="evidence" value="ECO:0007669"/>
    <property type="project" value="TreeGrafter"/>
</dbReference>
<keyword evidence="7" id="KW-0175">Coiled coil</keyword>
<dbReference type="GO" id="GO:0097431">
    <property type="term" value="C:mitotic spindle pole"/>
    <property type="evidence" value="ECO:0007669"/>
    <property type="project" value="TreeGrafter"/>
</dbReference>
<protein>
    <recommendedName>
        <fullName evidence="9">EF-hand domain-containing protein</fullName>
    </recommendedName>
</protein>
<reference evidence="10 11" key="1">
    <citation type="submission" date="2019-08" db="EMBL/GenBank/DDBJ databases">
        <title>A chromosome-level genome assembly, high-density linkage maps, and genome scans reveal the genomic architecture of hybrid incompatibilities underlying speciation via character displacement in darters (Percidae: Etheostominae).</title>
        <authorList>
            <person name="Moran R.L."/>
            <person name="Catchen J.M."/>
            <person name="Fuller R.C."/>
        </authorList>
    </citation>
    <scope>NUCLEOTIDE SEQUENCE [LARGE SCALE GENOMIC DNA]</scope>
    <source>
        <strain evidence="10">EspeVRDwgs_2016</strain>
        <tissue evidence="10">Muscle</tissue>
    </source>
</reference>
<feature type="coiled-coil region" evidence="7">
    <location>
        <begin position="1240"/>
        <end position="1378"/>
    </location>
</feature>
<keyword evidence="11" id="KW-1185">Reference proteome</keyword>
<evidence type="ECO:0000256" key="4">
    <source>
        <dbReference type="ARBA" id="ARBA00022723"/>
    </source>
</evidence>
<comment type="subcellular location">
    <subcellularLocation>
        <location evidence="1">Cytoplasm</location>
        <location evidence="1">Cytoskeleton</location>
        <location evidence="1">Microtubule organizing center</location>
        <location evidence="1">Centrosome</location>
    </subcellularLocation>
</comment>
<evidence type="ECO:0000313" key="10">
    <source>
        <dbReference type="EMBL" id="KAA8581883.1"/>
    </source>
</evidence>
<organism evidence="10 11">
    <name type="scientific">Etheostoma spectabile</name>
    <name type="common">orangethroat darter</name>
    <dbReference type="NCBI Taxonomy" id="54343"/>
    <lineage>
        <taxon>Eukaryota</taxon>
        <taxon>Metazoa</taxon>
        <taxon>Chordata</taxon>
        <taxon>Craniata</taxon>
        <taxon>Vertebrata</taxon>
        <taxon>Euteleostomi</taxon>
        <taxon>Actinopterygii</taxon>
        <taxon>Neopterygii</taxon>
        <taxon>Teleostei</taxon>
        <taxon>Neoteleostei</taxon>
        <taxon>Acanthomorphata</taxon>
        <taxon>Eupercaria</taxon>
        <taxon>Perciformes</taxon>
        <taxon>Percoidei</taxon>
        <taxon>Percidae</taxon>
        <taxon>Etheostomatinae</taxon>
        <taxon>Etheostoma</taxon>
    </lineage>
</organism>
<dbReference type="PROSITE" id="PS50222">
    <property type="entry name" value="EF_HAND_2"/>
    <property type="match status" value="1"/>
</dbReference>
<feature type="region of interest" description="Disordered" evidence="8">
    <location>
        <begin position="136"/>
        <end position="162"/>
    </location>
</feature>
<dbReference type="GO" id="GO:0090222">
    <property type="term" value="P:centrosome-templated microtubule nucleation"/>
    <property type="evidence" value="ECO:0007669"/>
    <property type="project" value="TreeGrafter"/>
</dbReference>
<dbReference type="GO" id="GO:0005509">
    <property type="term" value="F:calcium ion binding"/>
    <property type="evidence" value="ECO:0007669"/>
    <property type="project" value="InterPro"/>
</dbReference>
<dbReference type="PROSITE" id="PS00018">
    <property type="entry name" value="EF_HAND_1"/>
    <property type="match status" value="1"/>
</dbReference>
<evidence type="ECO:0000256" key="3">
    <source>
        <dbReference type="ARBA" id="ARBA00022553"/>
    </source>
</evidence>
<dbReference type="PANTHER" id="PTHR18905">
    <property type="entry name" value="NINEIN"/>
    <property type="match status" value="1"/>
</dbReference>
<keyword evidence="3" id="KW-0597">Phosphoprotein</keyword>
<dbReference type="GO" id="GO:0051642">
    <property type="term" value="P:centrosome localization"/>
    <property type="evidence" value="ECO:0007669"/>
    <property type="project" value="TreeGrafter"/>
</dbReference>